<dbReference type="SMART" id="SM00025">
    <property type="entry name" value="Pumilio"/>
    <property type="match status" value="8"/>
</dbReference>
<evidence type="ECO:0000256" key="1">
    <source>
        <dbReference type="ARBA" id="ARBA00022737"/>
    </source>
</evidence>
<feature type="repeat" description="Pumilio" evidence="2">
    <location>
        <begin position="413"/>
        <end position="448"/>
    </location>
</feature>
<feature type="compositionally biased region" description="Pro residues" evidence="3">
    <location>
        <begin position="131"/>
        <end position="171"/>
    </location>
</feature>
<proteinExistence type="predicted"/>
<dbReference type="AlphaFoldDB" id="A0A1Q9D475"/>
<name>A0A1Q9D475_SYMMI</name>
<feature type="region of interest" description="Disordered" evidence="3">
    <location>
        <begin position="1"/>
        <end position="219"/>
    </location>
</feature>
<dbReference type="InterPro" id="IPR011989">
    <property type="entry name" value="ARM-like"/>
</dbReference>
<dbReference type="InterPro" id="IPR033133">
    <property type="entry name" value="PUM-HD"/>
</dbReference>
<dbReference type="InterPro" id="IPR033712">
    <property type="entry name" value="Pumilio_RNA-bd"/>
</dbReference>
<dbReference type="Pfam" id="PF00806">
    <property type="entry name" value="PUF"/>
    <property type="match status" value="8"/>
</dbReference>
<dbReference type="SUPFAM" id="SSF48371">
    <property type="entry name" value="ARM repeat"/>
    <property type="match status" value="1"/>
</dbReference>
<feature type="domain" description="PUM-HD" evidence="4">
    <location>
        <begin position="208"/>
        <end position="561"/>
    </location>
</feature>
<dbReference type="EMBL" id="LSRX01000733">
    <property type="protein sequence ID" value="OLP89979.1"/>
    <property type="molecule type" value="Genomic_DNA"/>
</dbReference>
<dbReference type="PROSITE" id="PS50303">
    <property type="entry name" value="PUM_HD"/>
    <property type="match status" value="1"/>
</dbReference>
<evidence type="ECO:0000259" key="4">
    <source>
        <dbReference type="PROSITE" id="PS50303"/>
    </source>
</evidence>
<feature type="compositionally biased region" description="Gly residues" evidence="3">
    <location>
        <begin position="120"/>
        <end position="130"/>
    </location>
</feature>
<comment type="caution">
    <text evidence="5">The sequence shown here is derived from an EMBL/GenBank/DDBJ whole genome shotgun (WGS) entry which is preliminary data.</text>
</comment>
<keyword evidence="6" id="KW-1185">Reference proteome</keyword>
<evidence type="ECO:0000313" key="6">
    <source>
        <dbReference type="Proteomes" id="UP000186817"/>
    </source>
</evidence>
<dbReference type="InterPro" id="IPR016024">
    <property type="entry name" value="ARM-type_fold"/>
</dbReference>
<gene>
    <name evidence="5" type="primary">APUM5</name>
    <name evidence="5" type="ORF">AK812_SmicGene28488</name>
</gene>
<dbReference type="CDD" id="cd07920">
    <property type="entry name" value="Pumilio"/>
    <property type="match status" value="1"/>
</dbReference>
<feature type="compositionally biased region" description="Basic and acidic residues" evidence="3">
    <location>
        <begin position="1"/>
        <end position="16"/>
    </location>
</feature>
<accession>A0A1Q9D475</accession>
<feature type="repeat" description="Pumilio" evidence="2">
    <location>
        <begin position="268"/>
        <end position="303"/>
    </location>
</feature>
<feature type="repeat" description="Pumilio" evidence="2">
    <location>
        <begin position="374"/>
        <end position="412"/>
    </location>
</feature>
<feature type="compositionally biased region" description="Basic and acidic residues" evidence="3">
    <location>
        <begin position="76"/>
        <end position="95"/>
    </location>
</feature>
<evidence type="ECO:0000256" key="2">
    <source>
        <dbReference type="PROSITE-ProRule" id="PRU00317"/>
    </source>
</evidence>
<dbReference type="PANTHER" id="PTHR12537:SF12">
    <property type="entry name" value="MATERNAL PROTEIN PUMILIO"/>
    <property type="match status" value="1"/>
</dbReference>
<evidence type="ECO:0000256" key="3">
    <source>
        <dbReference type="SAM" id="MobiDB-lite"/>
    </source>
</evidence>
<organism evidence="5 6">
    <name type="scientific">Symbiodinium microadriaticum</name>
    <name type="common">Dinoflagellate</name>
    <name type="synonym">Zooxanthella microadriatica</name>
    <dbReference type="NCBI Taxonomy" id="2951"/>
    <lineage>
        <taxon>Eukaryota</taxon>
        <taxon>Sar</taxon>
        <taxon>Alveolata</taxon>
        <taxon>Dinophyceae</taxon>
        <taxon>Suessiales</taxon>
        <taxon>Symbiodiniaceae</taxon>
        <taxon>Symbiodinium</taxon>
    </lineage>
</organism>
<reference evidence="5 6" key="1">
    <citation type="submission" date="2016-02" db="EMBL/GenBank/DDBJ databases">
        <title>Genome analysis of coral dinoflagellate symbionts highlights evolutionary adaptations to a symbiotic lifestyle.</title>
        <authorList>
            <person name="Aranda M."/>
            <person name="Li Y."/>
            <person name="Liew Y.J."/>
            <person name="Baumgarten S."/>
            <person name="Simakov O."/>
            <person name="Wilson M."/>
            <person name="Piel J."/>
            <person name="Ashoor H."/>
            <person name="Bougouffa S."/>
            <person name="Bajic V.B."/>
            <person name="Ryu T."/>
            <person name="Ravasi T."/>
            <person name="Bayer T."/>
            <person name="Micklem G."/>
            <person name="Kim H."/>
            <person name="Bhak J."/>
            <person name="Lajeunesse T.C."/>
            <person name="Voolstra C.R."/>
        </authorList>
    </citation>
    <scope>NUCLEOTIDE SEQUENCE [LARGE SCALE GENOMIC DNA]</scope>
    <source>
        <strain evidence="5 6">CCMP2467</strain>
    </source>
</reference>
<evidence type="ECO:0000313" key="5">
    <source>
        <dbReference type="EMBL" id="OLP89979.1"/>
    </source>
</evidence>
<dbReference type="PROSITE" id="PS50302">
    <property type="entry name" value="PUM"/>
    <property type="match status" value="4"/>
</dbReference>
<sequence length="1134" mass="125838">MSHYDRYDRPHDRYGPYDRPGPYQPPPAEPQDRHHWRSRHDDPQSPRRQDEHAVREHRDPYAGVPTSRAGQDPYLDADRRYNPYGDPERRYEGDYRYPPPPAYDPYYDPYRPHYPPPPGAYGGGAYGGGYYPPPPGYGHYGPPPAGYGPPPPGYGYPPPHYPPPHYPPPPASRSYSPERQTQREPAKRGGGKGQKGKKENNAGPPRGKRKREASPENPVVDAAEIRLNLSEVLPRLVKAAQEQEGSRFLQWKLSGNSSAEERAQIFERALPDVVHLANDAFGNFVVQKLFEVGTEEQQSALVSKVKGSILELAKDKYGCRVVQKMMESLPQQLKMDIASEIMDNVIECIEDMNGNHVIQKVVENLDEVHFVIAAVSKSSETAESMASHIYGCRIIQRLLENCPLDRLDGILDPIVSAVGKLSKDKHANYVIQCILEKGRFEDKRSIVKAISKNVLDFSKNKVSSNVVEKCLEVTSDGPAAESLEEERAALYSAVLGSAGDQRAPINQLMTDKFGNYTAQRIIQYSRGEDWQELRRRIEVLEKDLKNSPTGRHILTALEKKKKAEGESILHMPFDVLSLHASHSLEQAHFAAQLQPFFMDILGIPLLSSVEVQARLRTAATSAAGLAAWMTMATYTILATIMHIRYQDLEKLCQSIDNDSEDVALNFLKEDLANMVFLQGPYTSELPGRELKTSLKKRSGTKVSSAAFVFLTSGHSDLAARSGKIDLSMGPSVYAGSLHLPGLDDYFIRMVGLPSFLDADCCFRVLRSLQSEEDCLSLVLAIYENLEQEKLVLPDKSSSLPAAHGCSMNAVDMSLVFQEEPLVFAPLADRSVREAPKTSPGNARRAMSQCPAIVSNRRGKDDNDHKCLSIVSGVDVGRLPFDMEDFCIDLLAVPAFSAVEVAARLDLVRRTTSQVTAYLEILVSACFGIWMFGQAHNFAILSSSSIFANGSSTQLPGQSVFIPDVGYVNARKCRLPMQAKIRGGARLQISVAEASSMSSERSMVSPAGGQPNHRSQGPNRLRRYFVYWLGVPPTALTLEESLDLLKELKSATRFSQLKDATEGFGEIHALASAVASAFRFSRTPEKEASDVAEELSRDVTVVCQMKPPPTCARWATQREELTTPYSHDDLCSWRC</sequence>
<keyword evidence="1" id="KW-0677">Repeat</keyword>
<feature type="compositionally biased region" description="Basic and acidic residues" evidence="3">
    <location>
        <begin position="39"/>
        <end position="60"/>
    </location>
</feature>
<dbReference type="GO" id="GO:0010608">
    <property type="term" value="P:post-transcriptional regulation of gene expression"/>
    <property type="evidence" value="ECO:0007669"/>
    <property type="project" value="TreeGrafter"/>
</dbReference>
<protein>
    <submittedName>
        <fullName evidence="5">Pumilio-like 5</fullName>
    </submittedName>
</protein>
<dbReference type="PANTHER" id="PTHR12537">
    <property type="entry name" value="RNA BINDING PROTEIN PUMILIO-RELATED"/>
    <property type="match status" value="1"/>
</dbReference>
<dbReference type="OrthoDB" id="668540at2759"/>
<dbReference type="InterPro" id="IPR001313">
    <property type="entry name" value="Pumilio_RNA-bd_rpt"/>
</dbReference>
<dbReference type="GO" id="GO:0003729">
    <property type="term" value="F:mRNA binding"/>
    <property type="evidence" value="ECO:0007669"/>
    <property type="project" value="TreeGrafter"/>
</dbReference>
<dbReference type="GO" id="GO:0005737">
    <property type="term" value="C:cytoplasm"/>
    <property type="evidence" value="ECO:0007669"/>
    <property type="project" value="TreeGrafter"/>
</dbReference>
<feature type="repeat" description="Pumilio" evidence="2">
    <location>
        <begin position="304"/>
        <end position="343"/>
    </location>
</feature>
<dbReference type="Gene3D" id="1.25.10.10">
    <property type="entry name" value="Leucine-rich Repeat Variant"/>
    <property type="match status" value="1"/>
</dbReference>
<dbReference type="Proteomes" id="UP000186817">
    <property type="component" value="Unassembled WGS sequence"/>
</dbReference>